<dbReference type="InterPro" id="IPR014985">
    <property type="entry name" value="WbqC"/>
</dbReference>
<dbReference type="EMBL" id="UOGJ01000153">
    <property type="protein sequence ID" value="VAX38248.1"/>
    <property type="molecule type" value="Genomic_DNA"/>
</dbReference>
<dbReference type="Pfam" id="PF08889">
    <property type="entry name" value="WbqC"/>
    <property type="match status" value="1"/>
</dbReference>
<accession>A0A3B1DQA2</accession>
<name>A0A3B1DQA2_9ZZZZ</name>
<sequence>MIATIHQPQYLPWLGYFNKVDRSDVFILLDDVQFKKNDWQNRNKICTSQGEQWLTVPVLHNFGQKINEVKIDNKTNWQDSHLKALHMNYRKAPFFDNYIRLFENIYQMQWELLVDINIYLIKEIIDLLGIQTRIVLSSEFKVSENSTKRLSNLCKAVDADMYLAGADGGKYMDAIQFEKSGVKLLTQDFYHPIYNQLWTQNHSKNFISNMSVVDLFFNYGPKSLTIIRGEK</sequence>
<protein>
    <recommendedName>
        <fullName evidence="2">WbqC-like protein family</fullName>
    </recommendedName>
</protein>
<dbReference type="AlphaFoldDB" id="A0A3B1DQA2"/>
<proteinExistence type="predicted"/>
<gene>
    <name evidence="1" type="ORF">MNBD_UNCLBAC01-2028</name>
</gene>
<evidence type="ECO:0000313" key="1">
    <source>
        <dbReference type="EMBL" id="VAX38248.1"/>
    </source>
</evidence>
<organism evidence="1">
    <name type="scientific">hydrothermal vent metagenome</name>
    <dbReference type="NCBI Taxonomy" id="652676"/>
    <lineage>
        <taxon>unclassified sequences</taxon>
        <taxon>metagenomes</taxon>
        <taxon>ecological metagenomes</taxon>
    </lineage>
</organism>
<evidence type="ECO:0008006" key="2">
    <source>
        <dbReference type="Google" id="ProtNLM"/>
    </source>
</evidence>
<reference evidence="1" key="1">
    <citation type="submission" date="2018-06" db="EMBL/GenBank/DDBJ databases">
        <authorList>
            <person name="Zhirakovskaya E."/>
        </authorList>
    </citation>
    <scope>NUCLEOTIDE SEQUENCE</scope>
</reference>